<sequence length="80" mass="8613">MSASQSANKSANKSGDTVMAASPNSLITGKHDCGNNTVPEMNKKKKGTTKDATEKQVDKTDIEIEINEIIERNTVFLSVT</sequence>
<dbReference type="Proteomes" id="UP000663831">
    <property type="component" value="Unassembled WGS sequence"/>
</dbReference>
<reference evidence="2" key="1">
    <citation type="submission" date="2021-01" db="EMBL/GenBank/DDBJ databases">
        <authorList>
            <person name="Kaushik A."/>
        </authorList>
    </citation>
    <scope>NUCLEOTIDE SEQUENCE</scope>
    <source>
        <strain evidence="2">AG3-1AP</strain>
    </source>
</reference>
<organism evidence="2 3">
    <name type="scientific">Rhizoctonia solani</name>
    <dbReference type="NCBI Taxonomy" id="456999"/>
    <lineage>
        <taxon>Eukaryota</taxon>
        <taxon>Fungi</taxon>
        <taxon>Dikarya</taxon>
        <taxon>Basidiomycota</taxon>
        <taxon>Agaricomycotina</taxon>
        <taxon>Agaricomycetes</taxon>
        <taxon>Cantharellales</taxon>
        <taxon>Ceratobasidiaceae</taxon>
        <taxon>Rhizoctonia</taxon>
    </lineage>
</organism>
<feature type="compositionally biased region" description="Low complexity" evidence="1">
    <location>
        <begin position="1"/>
        <end position="14"/>
    </location>
</feature>
<evidence type="ECO:0000313" key="3">
    <source>
        <dbReference type="Proteomes" id="UP000663831"/>
    </source>
</evidence>
<dbReference type="EMBL" id="CAJMWV010001215">
    <property type="protein sequence ID" value="CAE6430812.1"/>
    <property type="molecule type" value="Genomic_DNA"/>
</dbReference>
<protein>
    <submittedName>
        <fullName evidence="2">Uncharacterized protein</fullName>
    </submittedName>
</protein>
<comment type="caution">
    <text evidence="2">The sequence shown here is derived from an EMBL/GenBank/DDBJ whole genome shotgun (WGS) entry which is preliminary data.</text>
</comment>
<feature type="region of interest" description="Disordered" evidence="1">
    <location>
        <begin position="1"/>
        <end position="56"/>
    </location>
</feature>
<gene>
    <name evidence="2" type="ORF">RDB_LOCUS43070</name>
</gene>
<accession>A0A8H3AQF4</accession>
<name>A0A8H3AQF4_9AGAM</name>
<proteinExistence type="predicted"/>
<evidence type="ECO:0000313" key="2">
    <source>
        <dbReference type="EMBL" id="CAE6430812.1"/>
    </source>
</evidence>
<dbReference type="AlphaFoldDB" id="A0A8H3AQF4"/>
<evidence type="ECO:0000256" key="1">
    <source>
        <dbReference type="SAM" id="MobiDB-lite"/>
    </source>
</evidence>